<evidence type="ECO:0000256" key="6">
    <source>
        <dbReference type="ARBA" id="ARBA00022737"/>
    </source>
</evidence>
<comment type="caution">
    <text evidence="16">The sequence shown here is derived from an EMBL/GenBank/DDBJ whole genome shotgun (WGS) entry which is preliminary data.</text>
</comment>
<keyword evidence="9 13" id="KW-0472">Membrane</keyword>
<dbReference type="InterPro" id="IPR027379">
    <property type="entry name" value="CLS_N"/>
</dbReference>
<keyword evidence="2 13" id="KW-1003">Cell membrane</keyword>
<feature type="active site" evidence="13">
    <location>
        <position position="408"/>
    </location>
</feature>
<dbReference type="Gene3D" id="3.30.870.10">
    <property type="entry name" value="Endonuclease Chain A"/>
    <property type="match status" value="2"/>
</dbReference>
<evidence type="ECO:0000256" key="11">
    <source>
        <dbReference type="ARBA" id="ARBA00023264"/>
    </source>
</evidence>
<dbReference type="FunFam" id="3.30.870.10:FF:000014">
    <property type="entry name" value="Cardiolipin synthase"/>
    <property type="match status" value="1"/>
</dbReference>
<feature type="transmembrane region" description="Helical" evidence="13">
    <location>
        <begin position="39"/>
        <end position="61"/>
    </location>
</feature>
<proteinExistence type="inferred from homology"/>
<feature type="transmembrane region" description="Helical" evidence="13">
    <location>
        <begin position="12"/>
        <end position="32"/>
    </location>
</feature>
<evidence type="ECO:0000256" key="14">
    <source>
        <dbReference type="NCBIfam" id="TIGR04265"/>
    </source>
</evidence>
<dbReference type="NCBIfam" id="TIGR04265">
    <property type="entry name" value="bac_cardiolipin"/>
    <property type="match status" value="1"/>
</dbReference>
<keyword evidence="6" id="KW-0677">Repeat</keyword>
<evidence type="ECO:0000256" key="13">
    <source>
        <dbReference type="HAMAP-Rule" id="MF_01916"/>
    </source>
</evidence>
<dbReference type="FunFam" id="3.30.870.10:FF:000021">
    <property type="entry name" value="Cardiolipin synthase"/>
    <property type="match status" value="1"/>
</dbReference>
<evidence type="ECO:0000256" key="5">
    <source>
        <dbReference type="ARBA" id="ARBA00022692"/>
    </source>
</evidence>
<dbReference type="PANTHER" id="PTHR21248">
    <property type="entry name" value="CARDIOLIPIN SYNTHASE"/>
    <property type="match status" value="1"/>
</dbReference>
<dbReference type="InterPro" id="IPR030874">
    <property type="entry name" value="Cardiolipin_synth_Firmi"/>
</dbReference>
<dbReference type="PANTHER" id="PTHR21248:SF22">
    <property type="entry name" value="PHOSPHOLIPASE D"/>
    <property type="match status" value="1"/>
</dbReference>
<keyword evidence="8 13" id="KW-0443">Lipid metabolism</keyword>
<dbReference type="CDD" id="cd09112">
    <property type="entry name" value="PLDc_CLS_2"/>
    <property type="match status" value="1"/>
</dbReference>
<comment type="catalytic activity">
    <reaction evidence="13">
        <text>2 a 1,2-diacyl-sn-glycero-3-phospho-(1'-sn-glycerol) = a cardiolipin + glycerol</text>
        <dbReference type="Rhea" id="RHEA:31451"/>
        <dbReference type="ChEBI" id="CHEBI:17754"/>
        <dbReference type="ChEBI" id="CHEBI:62237"/>
        <dbReference type="ChEBI" id="CHEBI:64716"/>
    </reaction>
</comment>
<keyword evidence="10 13" id="KW-0594">Phospholipid biosynthesis</keyword>
<gene>
    <name evidence="16" type="primary">cls</name>
    <name evidence="16" type="ORF">JYB65_00980</name>
</gene>
<keyword evidence="4 13" id="KW-0808">Transferase</keyword>
<feature type="active site" evidence="13">
    <location>
        <position position="231"/>
    </location>
</feature>
<keyword evidence="3 13" id="KW-0444">Lipid biosynthesis</keyword>
<dbReference type="AlphaFoldDB" id="A0A939D6G2"/>
<evidence type="ECO:0000313" key="16">
    <source>
        <dbReference type="EMBL" id="MBN7771935.1"/>
    </source>
</evidence>
<dbReference type="EMBL" id="JAFJZZ010000001">
    <property type="protein sequence ID" value="MBN7771935.1"/>
    <property type="molecule type" value="Genomic_DNA"/>
</dbReference>
<evidence type="ECO:0000256" key="3">
    <source>
        <dbReference type="ARBA" id="ARBA00022516"/>
    </source>
</evidence>
<accession>A0A939D6G2</accession>
<reference evidence="16" key="1">
    <citation type="submission" date="2021-02" db="EMBL/GenBank/DDBJ databases">
        <title>Abyssanaerobacter marinus gen.nov., sp., nov, anaerobic bacterium isolated from the Onnuri vent field of Indian Ocean and suggestion of Mogibacteriaceae fam. nov., and proposal of reclassification of ambiguous this family's genus member.</title>
        <authorList>
            <person name="Kim Y.J."/>
            <person name="Yang J.-A."/>
        </authorList>
    </citation>
    <scope>NUCLEOTIDE SEQUENCE</scope>
    <source>
        <strain evidence="16">DSM 2634</strain>
    </source>
</reference>
<protein>
    <recommendedName>
        <fullName evidence="13 14">Cardiolipin synthase</fullName>
        <shortName evidence="13">CL synthase</shortName>
        <ecNumber evidence="13 14">2.7.8.-</ecNumber>
    </recommendedName>
</protein>
<feature type="domain" description="PLD phosphodiesterase" evidence="15">
    <location>
        <begin position="226"/>
        <end position="253"/>
    </location>
</feature>
<dbReference type="Pfam" id="PF13091">
    <property type="entry name" value="PLDc_2"/>
    <property type="match status" value="2"/>
</dbReference>
<evidence type="ECO:0000256" key="12">
    <source>
        <dbReference type="ARBA" id="ARBA00057569"/>
    </source>
</evidence>
<dbReference type="GO" id="GO:0032049">
    <property type="term" value="P:cardiolipin biosynthetic process"/>
    <property type="evidence" value="ECO:0007669"/>
    <property type="project" value="UniProtKB-UniRule"/>
</dbReference>
<dbReference type="GO" id="GO:0005886">
    <property type="term" value="C:plasma membrane"/>
    <property type="evidence" value="ECO:0007669"/>
    <property type="project" value="UniProtKB-SubCell"/>
</dbReference>
<keyword evidence="7 13" id="KW-1133">Transmembrane helix</keyword>
<feature type="active site" evidence="13">
    <location>
        <position position="415"/>
    </location>
</feature>
<evidence type="ECO:0000256" key="10">
    <source>
        <dbReference type="ARBA" id="ARBA00023209"/>
    </source>
</evidence>
<dbReference type="InterPro" id="IPR025202">
    <property type="entry name" value="PLD-like_dom"/>
</dbReference>
<dbReference type="GO" id="GO:0008808">
    <property type="term" value="F:cardiolipin synthase activity"/>
    <property type="evidence" value="ECO:0007669"/>
    <property type="project" value="UniProtKB-UniRule"/>
</dbReference>
<dbReference type="InterPro" id="IPR022924">
    <property type="entry name" value="Cardiolipin_synthase"/>
</dbReference>
<name>A0A939D6G2_CLOAM</name>
<dbReference type="SUPFAM" id="SSF56024">
    <property type="entry name" value="Phospholipase D/nuclease"/>
    <property type="match status" value="2"/>
</dbReference>
<keyword evidence="5 13" id="KW-0812">Transmembrane</keyword>
<evidence type="ECO:0000256" key="7">
    <source>
        <dbReference type="ARBA" id="ARBA00022989"/>
    </source>
</evidence>
<dbReference type="Proteomes" id="UP000664545">
    <property type="component" value="Unassembled WGS sequence"/>
</dbReference>
<comment type="function">
    <text evidence="12 13">Catalyzes the reversible phosphatidyl group transfer from one phosphatidylglycerol molecule to another to form cardiolipin (CL) (diphosphatidylglycerol) and glycerol.</text>
</comment>
<comment type="similarity">
    <text evidence="13">Belongs to the phospholipase D family. Cardiolipin synthase subfamily.</text>
</comment>
<dbReference type="HAMAP" id="MF_01916">
    <property type="entry name" value="Cardiolipin_synth_Cls"/>
    <property type="match status" value="1"/>
</dbReference>
<dbReference type="RefSeq" id="WP_206580716.1">
    <property type="nucleotide sequence ID" value="NZ_JAFJZZ010000001.1"/>
</dbReference>
<comment type="subcellular location">
    <subcellularLocation>
        <location evidence="1 13">Cell membrane</location>
        <topology evidence="1 13">Multi-pass membrane protein</topology>
    </subcellularLocation>
</comment>
<keyword evidence="11 13" id="KW-1208">Phospholipid metabolism</keyword>
<keyword evidence="17" id="KW-1185">Reference proteome</keyword>
<evidence type="ECO:0000313" key="17">
    <source>
        <dbReference type="Proteomes" id="UP000664545"/>
    </source>
</evidence>
<organism evidence="16 17">
    <name type="scientific">Clostridium aminobutyricum</name>
    <dbReference type="NCBI Taxonomy" id="33953"/>
    <lineage>
        <taxon>Bacteria</taxon>
        <taxon>Bacillati</taxon>
        <taxon>Bacillota</taxon>
        <taxon>Clostridia</taxon>
        <taxon>Eubacteriales</taxon>
        <taxon>Clostridiaceae</taxon>
        <taxon>Clostridium</taxon>
    </lineage>
</organism>
<dbReference type="CDD" id="cd09110">
    <property type="entry name" value="PLDc_CLS_1"/>
    <property type="match status" value="1"/>
</dbReference>
<dbReference type="SMART" id="SM00155">
    <property type="entry name" value="PLDc"/>
    <property type="match status" value="2"/>
</dbReference>
<evidence type="ECO:0000256" key="8">
    <source>
        <dbReference type="ARBA" id="ARBA00023098"/>
    </source>
</evidence>
<feature type="active site" evidence="13">
    <location>
        <position position="238"/>
    </location>
</feature>
<evidence type="ECO:0000256" key="9">
    <source>
        <dbReference type="ARBA" id="ARBA00023136"/>
    </source>
</evidence>
<evidence type="ECO:0000259" key="15">
    <source>
        <dbReference type="PROSITE" id="PS50035"/>
    </source>
</evidence>
<dbReference type="InterPro" id="IPR001736">
    <property type="entry name" value="PLipase_D/transphosphatidylase"/>
</dbReference>
<feature type="domain" description="PLD phosphodiesterase" evidence="15">
    <location>
        <begin position="403"/>
        <end position="430"/>
    </location>
</feature>
<evidence type="ECO:0000256" key="4">
    <source>
        <dbReference type="ARBA" id="ARBA00022679"/>
    </source>
</evidence>
<sequence>MHLVYDIFNRVPYFVTILFVTNLFIAFTIIFLERKNPSATLAWIMILFLIPIVGIFFYFLFSQNLSRKKIFKMTRFEEETIHTALHEQIKEMKTGEYSFTTFAARNWSDMIRLHQVYSNAFFTEDNSVSIFTDGHEFFDSLIRDIEAAECTINIQYFIIKNDLVGRKILDVLTDKAKSGIEVRLLIDAMGSRQLSYSTLSIKKLLEAGGKVAFFFPPKFKYLNLKLNYRNHRKMVVIDGRIGYIGGFNIGKEYLGLKKKFGYWRDTHLRILGSSVQDINARFLMDWRFASKEEIVLSEAYYSKVIQEGCTGIQIVSCGPDEQKAQIKRGYMKMITSAHKNIYIQTPYFVPDSSILESLKMAAQSGVDVRVMIPCMPDHMFVYWATYSYVGELIRSGARVFIYDNGFMHAKTIVVDGEVASVGSANFDMRSFKLNFESNAFIFDEKLARKLETIFEQDISNSHELTKEIYNSRGMMIQFKESVSRLLSDLL</sequence>
<dbReference type="PROSITE" id="PS50035">
    <property type="entry name" value="PLD"/>
    <property type="match status" value="2"/>
</dbReference>
<feature type="active site" evidence="13">
    <location>
        <position position="233"/>
    </location>
</feature>
<evidence type="ECO:0000256" key="1">
    <source>
        <dbReference type="ARBA" id="ARBA00004651"/>
    </source>
</evidence>
<dbReference type="Pfam" id="PF13396">
    <property type="entry name" value="PLDc_N"/>
    <property type="match status" value="1"/>
</dbReference>
<feature type="active site" evidence="13">
    <location>
        <position position="410"/>
    </location>
</feature>
<evidence type="ECO:0000256" key="2">
    <source>
        <dbReference type="ARBA" id="ARBA00022475"/>
    </source>
</evidence>
<dbReference type="EC" id="2.7.8.-" evidence="13 14"/>